<reference evidence="1" key="1">
    <citation type="submission" date="2013-07" db="EMBL/GenBank/DDBJ databases">
        <title>The genome of Eucalyptus grandis.</title>
        <authorList>
            <person name="Schmutz J."/>
            <person name="Hayes R."/>
            <person name="Myburg A."/>
            <person name="Tuskan G."/>
            <person name="Grattapaglia D."/>
            <person name="Rokhsar D.S."/>
        </authorList>
    </citation>
    <scope>NUCLEOTIDE SEQUENCE</scope>
    <source>
        <tissue evidence="1">Leaf extractions</tissue>
    </source>
</reference>
<dbReference type="InParanoid" id="A0A059AGE6"/>
<dbReference type="Gramene" id="KCW52829">
    <property type="protein sequence ID" value="KCW52829"/>
    <property type="gene ID" value="EUGRSUZ_J02162"/>
</dbReference>
<proteinExistence type="predicted"/>
<evidence type="ECO:0000313" key="1">
    <source>
        <dbReference type="EMBL" id="KCW52829.1"/>
    </source>
</evidence>
<gene>
    <name evidence="1" type="ORF">EUGRSUZ_J02162</name>
</gene>
<accession>A0A059AGE6</accession>
<dbReference type="AlphaFoldDB" id="A0A059AGE6"/>
<sequence length="67" mass="7768">MDMGIEIVSSAYRSLRCIWRSFNCIPINSFRITSFSHLRRGGKKHNQKFPAKRISKVNFADVHSQAQ</sequence>
<organism evidence="1">
    <name type="scientific">Eucalyptus grandis</name>
    <name type="common">Flooded gum</name>
    <dbReference type="NCBI Taxonomy" id="71139"/>
    <lineage>
        <taxon>Eukaryota</taxon>
        <taxon>Viridiplantae</taxon>
        <taxon>Streptophyta</taxon>
        <taxon>Embryophyta</taxon>
        <taxon>Tracheophyta</taxon>
        <taxon>Spermatophyta</taxon>
        <taxon>Magnoliopsida</taxon>
        <taxon>eudicotyledons</taxon>
        <taxon>Gunneridae</taxon>
        <taxon>Pentapetalae</taxon>
        <taxon>rosids</taxon>
        <taxon>malvids</taxon>
        <taxon>Myrtales</taxon>
        <taxon>Myrtaceae</taxon>
        <taxon>Myrtoideae</taxon>
        <taxon>Eucalypteae</taxon>
        <taxon>Eucalyptus</taxon>
    </lineage>
</organism>
<dbReference type="EMBL" id="KK198762">
    <property type="protein sequence ID" value="KCW52829.1"/>
    <property type="molecule type" value="Genomic_DNA"/>
</dbReference>
<protein>
    <submittedName>
        <fullName evidence="1">Uncharacterized protein</fullName>
    </submittedName>
</protein>
<name>A0A059AGE6_EUCGR</name>